<keyword evidence="4" id="KW-1185">Reference proteome</keyword>
<accession>A0A5A5TET3</accession>
<dbReference type="PRINTS" id="PR00412">
    <property type="entry name" value="EPOXHYDRLASE"/>
</dbReference>
<dbReference type="EMBL" id="BIXY01000048">
    <property type="protein sequence ID" value="GCF09656.1"/>
    <property type="molecule type" value="Genomic_DNA"/>
</dbReference>
<dbReference type="AlphaFoldDB" id="A0A5A5TET3"/>
<dbReference type="OrthoDB" id="9779853at2"/>
<dbReference type="Proteomes" id="UP000322530">
    <property type="component" value="Unassembled WGS sequence"/>
</dbReference>
<evidence type="ECO:0000259" key="2">
    <source>
        <dbReference type="Pfam" id="PF00561"/>
    </source>
</evidence>
<comment type="caution">
    <text evidence="3">The sequence shown here is derived from an EMBL/GenBank/DDBJ whole genome shotgun (WGS) entry which is preliminary data.</text>
</comment>
<protein>
    <submittedName>
        <fullName evidence="3">Epoxide hydrolase</fullName>
    </submittedName>
</protein>
<name>A0A5A5TET3_9CHLR</name>
<dbReference type="SUPFAM" id="SSF53474">
    <property type="entry name" value="alpha/beta-Hydrolases"/>
    <property type="match status" value="1"/>
</dbReference>
<proteinExistence type="predicted"/>
<keyword evidence="1 3" id="KW-0378">Hydrolase</keyword>
<reference evidence="3 4" key="1">
    <citation type="submission" date="2019-01" db="EMBL/GenBank/DDBJ databases">
        <title>Draft genome sequence of Dictyobacter sp. Uno17.</title>
        <authorList>
            <person name="Wang C.M."/>
            <person name="Zheng Y."/>
            <person name="Sakai Y."/>
            <person name="Abe K."/>
            <person name="Yokota A."/>
            <person name="Yabe S."/>
        </authorList>
    </citation>
    <scope>NUCLEOTIDE SEQUENCE [LARGE SCALE GENOMIC DNA]</scope>
    <source>
        <strain evidence="3 4">Uno17</strain>
    </source>
</reference>
<feature type="domain" description="AB hydrolase-1" evidence="2">
    <location>
        <begin position="38"/>
        <end position="273"/>
    </location>
</feature>
<dbReference type="RefSeq" id="WP_149402580.1">
    <property type="nucleotide sequence ID" value="NZ_BIXY01000048.1"/>
</dbReference>
<evidence type="ECO:0000313" key="3">
    <source>
        <dbReference type="EMBL" id="GCF09656.1"/>
    </source>
</evidence>
<dbReference type="Gene3D" id="3.40.50.1820">
    <property type="entry name" value="alpha/beta hydrolase"/>
    <property type="match status" value="1"/>
</dbReference>
<dbReference type="GO" id="GO:0016787">
    <property type="term" value="F:hydrolase activity"/>
    <property type="evidence" value="ECO:0007669"/>
    <property type="project" value="UniProtKB-KW"/>
</dbReference>
<sequence length="287" mass="32894">MEKIPTNVSANDIEQYVEHGYADNNGVKIHYAALGSGPLVVMVHGYPDFWYTWRNQMLALAPHYRVVAYDQRGYNLSNQPAEGEQYAMKYLVGDMKAVIEAQGQQQAIVVGHDWGGAVSWQFATDFPQMTERLIILNLPHPRALRRELAHNPEQQKNSQYARNYQQEGAHLNSTPEKLSAWVTDPVAHSRYIEAFKRTSMEGVLQYYKQNYDRPPYAEDTSPIIKIQASVLQIHGLDDQYLLPGALNDTWKYLERDWTLLTIPHASHFVQHDAADLVSRTILSWLAR</sequence>
<dbReference type="InterPro" id="IPR000073">
    <property type="entry name" value="AB_hydrolase_1"/>
</dbReference>
<dbReference type="PANTHER" id="PTHR43329">
    <property type="entry name" value="EPOXIDE HYDROLASE"/>
    <property type="match status" value="1"/>
</dbReference>
<dbReference type="InterPro" id="IPR000639">
    <property type="entry name" value="Epox_hydrolase-like"/>
</dbReference>
<dbReference type="PRINTS" id="PR00111">
    <property type="entry name" value="ABHYDROLASE"/>
</dbReference>
<evidence type="ECO:0000313" key="4">
    <source>
        <dbReference type="Proteomes" id="UP000322530"/>
    </source>
</evidence>
<dbReference type="Pfam" id="PF00561">
    <property type="entry name" value="Abhydrolase_1"/>
    <property type="match status" value="1"/>
</dbReference>
<dbReference type="InterPro" id="IPR029058">
    <property type="entry name" value="AB_hydrolase_fold"/>
</dbReference>
<evidence type="ECO:0000256" key="1">
    <source>
        <dbReference type="ARBA" id="ARBA00022801"/>
    </source>
</evidence>
<gene>
    <name evidence="3" type="ORF">KDI_32200</name>
</gene>
<organism evidence="3 4">
    <name type="scientific">Dictyobacter arantiisoli</name>
    <dbReference type="NCBI Taxonomy" id="2014874"/>
    <lineage>
        <taxon>Bacteria</taxon>
        <taxon>Bacillati</taxon>
        <taxon>Chloroflexota</taxon>
        <taxon>Ktedonobacteria</taxon>
        <taxon>Ktedonobacterales</taxon>
        <taxon>Dictyobacteraceae</taxon>
        <taxon>Dictyobacter</taxon>
    </lineage>
</organism>